<proteinExistence type="predicted"/>
<protein>
    <submittedName>
        <fullName evidence="2">Uncharacterized protein</fullName>
    </submittedName>
</protein>
<dbReference type="Proteomes" id="UP000677054">
    <property type="component" value="Unassembled WGS sequence"/>
</dbReference>
<keyword evidence="3" id="KW-1185">Reference proteome</keyword>
<dbReference type="EMBL" id="LR900394">
    <property type="protein sequence ID" value="CAD7245525.1"/>
    <property type="molecule type" value="Genomic_DNA"/>
</dbReference>
<sequence length="269" mass="30729">MQDFVGQKRAERLFQIILTLAGLVLPPWPMYRCNNLPWQKAVEESSDANSNTNTKSSKKKKIQFLGELPSPECDLLLKGQPNAFQEESIVEPTKELLHPFVILQYPPHAEAHMLKDANSMNSGSSSRAYLHFSFQKLSELLCHNGCELLSGDVSHPCLEEDSTTSDQLECIQPRHFVQIQHLLLLCILVITQYSLELQKIKGFTVCNSELYIEYKLLSIRYFCWSGAASTALARRFRGRGPPLRPELVVNSMLLVFSNTYTWKFVQRHL</sequence>
<dbReference type="EMBL" id="CAJPEV010000877">
    <property type="protein sequence ID" value="CAG0889241.1"/>
    <property type="molecule type" value="Genomic_DNA"/>
</dbReference>
<evidence type="ECO:0000313" key="2">
    <source>
        <dbReference type="EMBL" id="CAD7245525.1"/>
    </source>
</evidence>
<feature type="transmembrane region" description="Helical" evidence="1">
    <location>
        <begin position="12"/>
        <end position="31"/>
    </location>
</feature>
<name>A0A7R8X9K8_9CRUS</name>
<gene>
    <name evidence="2" type="ORF">DSTB1V02_LOCUS5399</name>
</gene>
<accession>A0A7R8X9K8</accession>
<dbReference type="AlphaFoldDB" id="A0A7R8X9K8"/>
<reference evidence="2" key="1">
    <citation type="submission" date="2020-11" db="EMBL/GenBank/DDBJ databases">
        <authorList>
            <person name="Tran Van P."/>
        </authorList>
    </citation>
    <scope>NUCLEOTIDE SEQUENCE</scope>
</reference>
<keyword evidence="1" id="KW-0812">Transmembrane</keyword>
<keyword evidence="1" id="KW-0472">Membrane</keyword>
<keyword evidence="1" id="KW-1133">Transmembrane helix</keyword>
<organism evidence="2">
    <name type="scientific">Darwinula stevensoni</name>
    <dbReference type="NCBI Taxonomy" id="69355"/>
    <lineage>
        <taxon>Eukaryota</taxon>
        <taxon>Metazoa</taxon>
        <taxon>Ecdysozoa</taxon>
        <taxon>Arthropoda</taxon>
        <taxon>Crustacea</taxon>
        <taxon>Oligostraca</taxon>
        <taxon>Ostracoda</taxon>
        <taxon>Podocopa</taxon>
        <taxon>Podocopida</taxon>
        <taxon>Darwinulocopina</taxon>
        <taxon>Darwinuloidea</taxon>
        <taxon>Darwinulidae</taxon>
        <taxon>Darwinula</taxon>
    </lineage>
</organism>
<evidence type="ECO:0000256" key="1">
    <source>
        <dbReference type="SAM" id="Phobius"/>
    </source>
</evidence>
<dbReference type="OrthoDB" id="421393at2759"/>
<evidence type="ECO:0000313" key="3">
    <source>
        <dbReference type="Proteomes" id="UP000677054"/>
    </source>
</evidence>